<evidence type="ECO:0000256" key="1">
    <source>
        <dbReference type="RuleBase" id="RU410713"/>
    </source>
</evidence>
<protein>
    <recommendedName>
        <fullName evidence="1">Defective in cullin neddylation protein</fullName>
    </recommendedName>
</protein>
<dbReference type="SMR" id="A0A1D6IA29"/>
<reference evidence="3" key="1">
    <citation type="submission" date="2015-12" db="EMBL/GenBank/DDBJ databases">
        <title>Update maize B73 reference genome by single molecule sequencing technologies.</title>
        <authorList>
            <consortium name="Maize Genome Sequencing Project"/>
            <person name="Ware D."/>
        </authorList>
    </citation>
    <scope>NUCLEOTIDE SEQUENCE [LARGE SCALE GENOMIC DNA]</scope>
    <source>
        <tissue evidence="3">Seedling</tissue>
    </source>
</reference>
<dbReference type="InParanoid" id="A0A1D6IA29"/>
<evidence type="ECO:0000259" key="2">
    <source>
        <dbReference type="Pfam" id="PF03556"/>
    </source>
</evidence>
<sequence length="99" mass="11536">MTRSTKEAHAVISNVVLPWLQGHPISRICTYMHFVIASEDKKKCIEIPAACELLNLVLGLQLRPQVDKLNNYLMYQNDYKVITMDQWMGFIRFCNDLTF</sequence>
<name>A0A1D6IA29_MAIZE</name>
<dbReference type="AlphaFoldDB" id="A0A1D6IA29"/>
<dbReference type="Pfam" id="PF03556">
    <property type="entry name" value="Cullin_binding"/>
    <property type="match status" value="1"/>
</dbReference>
<dbReference type="InterPro" id="IPR005176">
    <property type="entry name" value="PONY_dom"/>
</dbReference>
<dbReference type="PANTHER" id="PTHR12281">
    <property type="entry name" value="RP42 RELATED"/>
    <property type="match status" value="1"/>
</dbReference>
<organism evidence="3">
    <name type="scientific">Zea mays</name>
    <name type="common">Maize</name>
    <dbReference type="NCBI Taxonomy" id="4577"/>
    <lineage>
        <taxon>Eukaryota</taxon>
        <taxon>Viridiplantae</taxon>
        <taxon>Streptophyta</taxon>
        <taxon>Embryophyta</taxon>
        <taxon>Tracheophyta</taxon>
        <taxon>Spermatophyta</taxon>
        <taxon>Magnoliopsida</taxon>
        <taxon>Liliopsida</taxon>
        <taxon>Poales</taxon>
        <taxon>Poaceae</taxon>
        <taxon>PACMAD clade</taxon>
        <taxon>Panicoideae</taxon>
        <taxon>Andropogonodae</taxon>
        <taxon>Andropogoneae</taxon>
        <taxon>Tripsacinae</taxon>
        <taxon>Zea</taxon>
    </lineage>
</organism>
<evidence type="ECO:0000313" key="3">
    <source>
        <dbReference type="EMBL" id="ONM56847.1"/>
    </source>
</evidence>
<dbReference type="STRING" id="4577.A0A1D6IA29"/>
<dbReference type="InterPro" id="IPR042460">
    <property type="entry name" value="DCN1-like_PONY"/>
</dbReference>
<gene>
    <name evidence="3" type="ORF">ZEAMMB73_Zm00001d021328</name>
</gene>
<dbReference type="EMBL" id="CM007650">
    <property type="protein sequence ID" value="ONM56847.1"/>
    <property type="molecule type" value="Genomic_DNA"/>
</dbReference>
<accession>A0A1D6IA29</accession>
<proteinExistence type="predicted"/>
<comment type="function">
    <text evidence="1">Neddylation of cullins play an essential role in the regulation of SCF-type complexes activity.</text>
</comment>
<dbReference type="Gene3D" id="1.10.238.200">
    <property type="entry name" value="Cullin, PONY binding domain"/>
    <property type="match status" value="1"/>
</dbReference>
<dbReference type="InterPro" id="IPR014764">
    <property type="entry name" value="DCN-prot"/>
</dbReference>
<feature type="domain" description="DCUN1" evidence="2">
    <location>
        <begin position="29"/>
        <end position="97"/>
    </location>
</feature>
<dbReference type="PANTHER" id="PTHR12281:SF12">
    <property type="entry name" value="DEFECTIVE IN CULLIN NEDDYLATION PROTEIN"/>
    <property type="match status" value="1"/>
</dbReference>